<evidence type="ECO:0000256" key="2">
    <source>
        <dbReference type="ARBA" id="ARBA00022490"/>
    </source>
</evidence>
<keyword evidence="7" id="KW-1185">Reference proteome</keyword>
<dbReference type="EC" id="3.6.1.-" evidence="5"/>
<keyword evidence="2 5" id="KW-0963">Cytoplasm</keyword>
<evidence type="ECO:0000313" key="6">
    <source>
        <dbReference type="EMBL" id="UXI69642.1"/>
    </source>
</evidence>
<feature type="site" description="Important for substrate specificity" evidence="5">
    <location>
        <position position="16"/>
    </location>
</feature>
<dbReference type="NCBIfam" id="TIGR00172">
    <property type="entry name" value="maf"/>
    <property type="match status" value="1"/>
</dbReference>
<dbReference type="SUPFAM" id="SSF52972">
    <property type="entry name" value="ITPase-like"/>
    <property type="match status" value="1"/>
</dbReference>
<proteinExistence type="inferred from homology"/>
<evidence type="ECO:0000256" key="5">
    <source>
        <dbReference type="HAMAP-Rule" id="MF_00528"/>
    </source>
</evidence>
<dbReference type="RefSeq" id="WP_261696595.1">
    <property type="nucleotide sequence ID" value="NZ_CP104694.1"/>
</dbReference>
<keyword evidence="3 5" id="KW-0378">Hydrolase</keyword>
<name>A0ABY6BPE5_9GAMM</name>
<dbReference type="Pfam" id="PF02545">
    <property type="entry name" value="Maf"/>
    <property type="match status" value="1"/>
</dbReference>
<dbReference type="CDD" id="cd00555">
    <property type="entry name" value="Maf"/>
    <property type="match status" value="1"/>
</dbReference>
<dbReference type="Gene3D" id="3.90.950.10">
    <property type="match status" value="1"/>
</dbReference>
<dbReference type="PANTHER" id="PTHR43213">
    <property type="entry name" value="BIFUNCTIONAL DTTP/UTP PYROPHOSPHATASE/METHYLTRANSFERASE PROTEIN-RELATED"/>
    <property type="match status" value="1"/>
</dbReference>
<evidence type="ECO:0000256" key="1">
    <source>
        <dbReference type="ARBA" id="ARBA00004496"/>
    </source>
</evidence>
<reference evidence="6" key="1">
    <citation type="submission" date="2022-09" db="EMBL/GenBank/DDBJ databases">
        <title>Tahibacter sp. nov., isolated from a fresh water.</title>
        <authorList>
            <person name="Baek J.H."/>
            <person name="Lee J.K."/>
            <person name="Kim J.M."/>
            <person name="Jeon C.O."/>
        </authorList>
    </citation>
    <scope>NUCLEOTIDE SEQUENCE</scope>
    <source>
        <strain evidence="6">W38</strain>
    </source>
</reference>
<dbReference type="HAMAP" id="MF_00528">
    <property type="entry name" value="Maf"/>
    <property type="match status" value="1"/>
</dbReference>
<dbReference type="Proteomes" id="UP001064632">
    <property type="component" value="Chromosome"/>
</dbReference>
<accession>A0ABY6BPE5</accession>
<comment type="caution">
    <text evidence="5">Lacks conserved residue(s) required for the propagation of feature annotation.</text>
</comment>
<dbReference type="EMBL" id="CP104694">
    <property type="protein sequence ID" value="UXI69642.1"/>
    <property type="molecule type" value="Genomic_DNA"/>
</dbReference>
<dbReference type="InterPro" id="IPR029001">
    <property type="entry name" value="ITPase-like_fam"/>
</dbReference>
<comment type="function">
    <text evidence="5">Nucleoside triphosphate pyrophosphatase that hydrolyzes 7-methyl-GTP (m(7)GTP). May have a dual role in cell division arrest and in preventing the incorporation of modified nucleotides into cellular nucleic acids.</text>
</comment>
<comment type="cofactor">
    <cofactor evidence="5">
        <name>a divalent metal cation</name>
        <dbReference type="ChEBI" id="CHEBI:60240"/>
    </cofactor>
</comment>
<evidence type="ECO:0000256" key="3">
    <source>
        <dbReference type="ARBA" id="ARBA00022801"/>
    </source>
</evidence>
<gene>
    <name evidence="6" type="ORF">N4264_08420</name>
</gene>
<feature type="site" description="Important for substrate specificity" evidence="5">
    <location>
        <position position="74"/>
    </location>
</feature>
<dbReference type="InterPro" id="IPR003697">
    <property type="entry name" value="Maf-like"/>
</dbReference>
<keyword evidence="4 5" id="KW-0546">Nucleotide metabolism</keyword>
<organism evidence="6 7">
    <name type="scientific">Tahibacter amnicola</name>
    <dbReference type="NCBI Taxonomy" id="2976241"/>
    <lineage>
        <taxon>Bacteria</taxon>
        <taxon>Pseudomonadati</taxon>
        <taxon>Pseudomonadota</taxon>
        <taxon>Gammaproteobacteria</taxon>
        <taxon>Lysobacterales</taxon>
        <taxon>Rhodanobacteraceae</taxon>
        <taxon>Tahibacter</taxon>
    </lineage>
</organism>
<comment type="catalytic activity">
    <reaction evidence="5">
        <text>N(7)-methyl-GTP + H2O = N(7)-methyl-GMP + diphosphate + H(+)</text>
        <dbReference type="Rhea" id="RHEA:58744"/>
        <dbReference type="ChEBI" id="CHEBI:15377"/>
        <dbReference type="ChEBI" id="CHEBI:15378"/>
        <dbReference type="ChEBI" id="CHEBI:33019"/>
        <dbReference type="ChEBI" id="CHEBI:58285"/>
        <dbReference type="ChEBI" id="CHEBI:87133"/>
    </reaction>
</comment>
<dbReference type="PIRSF" id="PIRSF006305">
    <property type="entry name" value="Maf"/>
    <property type="match status" value="1"/>
</dbReference>
<feature type="site" description="Important for substrate specificity" evidence="5">
    <location>
        <position position="157"/>
    </location>
</feature>
<dbReference type="PANTHER" id="PTHR43213:SF10">
    <property type="entry name" value="7-METHYL-GTP PYROPHOSPHATASE"/>
    <property type="match status" value="1"/>
</dbReference>
<sequence length="195" mass="20518">MSAVAVDVVLGSTSRYRAELLRRILPAFRQVGPDVDESRRDGEAPAGLAVRLARAKALAVAARCPGAIVIGSDQVAALDQIVLGKPGSVERARAQLSACSGRSVSFHTALCVVDAAGAPREALDTTVVRFRDLAGQEIDRYVAAEQPLDCAGSFKCEGLGITLFERIQNEDPTALIGLPLIALCRLLRASGLTLP</sequence>
<comment type="subcellular location">
    <subcellularLocation>
        <location evidence="1 5">Cytoplasm</location>
    </subcellularLocation>
</comment>
<comment type="similarity">
    <text evidence="5">Belongs to the Maf family. YceF subfamily.</text>
</comment>
<evidence type="ECO:0000313" key="7">
    <source>
        <dbReference type="Proteomes" id="UP001064632"/>
    </source>
</evidence>
<feature type="active site" description="Proton acceptor" evidence="5">
    <location>
        <position position="73"/>
    </location>
</feature>
<evidence type="ECO:0000256" key="4">
    <source>
        <dbReference type="ARBA" id="ARBA00023080"/>
    </source>
</evidence>
<protein>
    <recommendedName>
        <fullName evidence="5">7-methyl-GTP pyrophosphatase</fullName>
        <shortName evidence="5">m(7)GTP pyrophosphatase</shortName>
        <ecNumber evidence="5">3.6.1.-</ecNumber>
    </recommendedName>
</protein>